<dbReference type="EMBL" id="AAXT01000001">
    <property type="protein sequence ID" value="EDO08498.1"/>
    <property type="molecule type" value="Genomic_DNA"/>
</dbReference>
<organism evidence="1 2">
    <name type="scientific">Babesia bovis</name>
    <dbReference type="NCBI Taxonomy" id="5865"/>
    <lineage>
        <taxon>Eukaryota</taxon>
        <taxon>Sar</taxon>
        <taxon>Alveolata</taxon>
        <taxon>Apicomplexa</taxon>
        <taxon>Aconoidasida</taxon>
        <taxon>Piroplasmida</taxon>
        <taxon>Babesiidae</taxon>
        <taxon>Babesia</taxon>
    </lineage>
</organism>
<dbReference type="Proteomes" id="UP000002173">
    <property type="component" value="Chromosome 3"/>
</dbReference>
<dbReference type="InParanoid" id="A7APL4"/>
<keyword evidence="2" id="KW-1185">Reference proteome</keyword>
<dbReference type="eggNOG" id="ENOG502QX9Z">
    <property type="taxonomic scope" value="Eukaryota"/>
</dbReference>
<dbReference type="OMA" id="GQSMYTC"/>
<evidence type="ECO:0000313" key="1">
    <source>
        <dbReference type="EMBL" id="EDO08498.1"/>
    </source>
</evidence>
<name>A7APL4_BABBO</name>
<accession>A7APL4</accession>
<gene>
    <name evidence="1" type="ORF">BBOV_III009420</name>
</gene>
<comment type="caution">
    <text evidence="1">The sequence shown here is derived from an EMBL/GenBank/DDBJ whole genome shotgun (WGS) entry which is preliminary data.</text>
</comment>
<reference evidence="1 2" key="1">
    <citation type="journal article" date="2007" name="PLoS Pathog.">
        <title>Genome sequence of Babesia bovis and comparative analysis of apicomplexan hemoprotozoa.</title>
        <authorList>
            <person name="Brayton K.A."/>
            <person name="Lau A.O.T."/>
            <person name="Herndon D.R."/>
            <person name="Hannick L."/>
            <person name="Kappmeyer L.S."/>
            <person name="Berens S.J."/>
            <person name="Bidwell S.L."/>
            <person name="Brown W.C."/>
            <person name="Crabtree J."/>
            <person name="Fadrosh D."/>
            <person name="Feldblum T."/>
            <person name="Forberger H.A."/>
            <person name="Haas B.J."/>
            <person name="Howell J.M."/>
            <person name="Khouri H."/>
            <person name="Koo H."/>
            <person name="Mann D.J."/>
            <person name="Norimine J."/>
            <person name="Paulsen I.T."/>
            <person name="Radune D."/>
            <person name="Ren Q."/>
            <person name="Smith R.K. Jr."/>
            <person name="Suarez C.E."/>
            <person name="White O."/>
            <person name="Wortman J.R."/>
            <person name="Knowles D.P. Jr."/>
            <person name="McElwain T.F."/>
            <person name="Nene V.M."/>
        </authorList>
    </citation>
    <scope>NUCLEOTIDE SEQUENCE [LARGE SCALE GENOMIC DNA]</scope>
    <source>
        <strain evidence="1">T2Bo</strain>
    </source>
</reference>
<dbReference type="VEuPathDB" id="PiroplasmaDB:BBOV_III009420"/>
<sequence length="296" mass="33733">MSQLYIAKSRNILQDETNANENLTIHEEWESTILFKNENKHKSEYRIECEFPQAALLKRILLPLNPSLGGMMIQSMMKGQSMYTCVRVPRKKLLRYKITGVDGSEYRDKVDIVIPLQSLMVCLNMYAQTVSSHGNKHMSQSELVLMCDSDDKQVVLSGKCTSSSEYKYATDAGQPLVCRLNTLNMGPLALPFDGSHFSFVDVDYFSISASGQSSIAVEWDFSYDENVFDEYNVLTQHLHTYSMRCWMSVANGIKLAQQMKIAVKEDGVLLIQMSMMDPISDGIQFYYQMYPLLHTV</sequence>
<protein>
    <submittedName>
        <fullName evidence="1">Uncharacterized protein</fullName>
    </submittedName>
</protein>
<evidence type="ECO:0000313" key="2">
    <source>
        <dbReference type="Proteomes" id="UP000002173"/>
    </source>
</evidence>
<dbReference type="AlphaFoldDB" id="A7APL4"/>
<proteinExistence type="predicted"/>